<proteinExistence type="predicted"/>
<name>A0A2S6BXC2_9PEZI</name>
<evidence type="ECO:0000313" key="3">
    <source>
        <dbReference type="Proteomes" id="UP000237631"/>
    </source>
</evidence>
<dbReference type="EMBL" id="PNEN01001721">
    <property type="protein sequence ID" value="PPJ52099.1"/>
    <property type="molecule type" value="Genomic_DNA"/>
</dbReference>
<feature type="region of interest" description="Disordered" evidence="1">
    <location>
        <begin position="30"/>
        <end position="57"/>
    </location>
</feature>
<protein>
    <submittedName>
        <fullName evidence="2">Uncharacterized protein</fullName>
    </submittedName>
</protein>
<feature type="compositionally biased region" description="Basic and acidic residues" evidence="1">
    <location>
        <begin position="40"/>
        <end position="56"/>
    </location>
</feature>
<evidence type="ECO:0000313" key="2">
    <source>
        <dbReference type="EMBL" id="PPJ52099.1"/>
    </source>
</evidence>
<dbReference type="Proteomes" id="UP000237631">
    <property type="component" value="Unassembled WGS sequence"/>
</dbReference>
<sequence>MGLPVVPNYSLTTEGANAANGSGSVAAEQNANAKSAAADVEAKRKQQEADARKSQADKQQLLAEMENLTQEYNLMFDFESYVAGTYEFMLYQHDSVVTVINKN</sequence>
<comment type="caution">
    <text evidence="2">The sequence shown here is derived from an EMBL/GenBank/DDBJ whole genome shotgun (WGS) entry which is preliminary data.</text>
</comment>
<keyword evidence="3" id="KW-1185">Reference proteome</keyword>
<accession>A0A2S6BXC2</accession>
<evidence type="ECO:0000256" key="1">
    <source>
        <dbReference type="SAM" id="MobiDB-lite"/>
    </source>
</evidence>
<organism evidence="2 3">
    <name type="scientific">Cercospora berteroae</name>
    <dbReference type="NCBI Taxonomy" id="357750"/>
    <lineage>
        <taxon>Eukaryota</taxon>
        <taxon>Fungi</taxon>
        <taxon>Dikarya</taxon>
        <taxon>Ascomycota</taxon>
        <taxon>Pezizomycotina</taxon>
        <taxon>Dothideomycetes</taxon>
        <taxon>Dothideomycetidae</taxon>
        <taxon>Mycosphaerellales</taxon>
        <taxon>Mycosphaerellaceae</taxon>
        <taxon>Cercospora</taxon>
    </lineage>
</organism>
<dbReference type="AlphaFoldDB" id="A0A2S6BXC2"/>
<gene>
    <name evidence="2" type="ORF">CBER1_09627</name>
</gene>
<feature type="compositionally biased region" description="Low complexity" evidence="1">
    <location>
        <begin position="30"/>
        <end position="39"/>
    </location>
</feature>
<reference evidence="3" key="1">
    <citation type="journal article" date="2017" name="bioRxiv">
        <title>Conservation of a gene cluster reveals novel cercosporin biosynthetic mechanisms and extends production to the genus Colletotrichum.</title>
        <authorList>
            <person name="de Jonge R."/>
            <person name="Ebert M.K."/>
            <person name="Huitt-Roehl C.R."/>
            <person name="Pal P."/>
            <person name="Suttle J.C."/>
            <person name="Spanner R.E."/>
            <person name="Neubauer J.D."/>
            <person name="Jurick W.M.II."/>
            <person name="Stott K.A."/>
            <person name="Secor G.A."/>
            <person name="Thomma B.P.H.J."/>
            <person name="Van de Peer Y."/>
            <person name="Townsend C.A."/>
            <person name="Bolton M.D."/>
        </authorList>
    </citation>
    <scope>NUCLEOTIDE SEQUENCE [LARGE SCALE GENOMIC DNA]</scope>
    <source>
        <strain evidence="3">CBS538.71</strain>
    </source>
</reference>